<gene>
    <name evidence="2" type="ORF">GBK04_21635</name>
</gene>
<feature type="domain" description="HMA" evidence="1">
    <location>
        <begin position="1"/>
        <end position="66"/>
    </location>
</feature>
<keyword evidence="3" id="KW-1185">Reference proteome</keyword>
<sequence>MVTQEFKTNIKCGGCIAAVKPYLDQAEGIENWEVDLQSPDRILTVKTDKSPDEVTRLIKEAGYEAMPIA</sequence>
<dbReference type="CDD" id="cd00371">
    <property type="entry name" value="HMA"/>
    <property type="match status" value="1"/>
</dbReference>
<dbReference type="InterPro" id="IPR006121">
    <property type="entry name" value="HMA_dom"/>
</dbReference>
<dbReference type="SUPFAM" id="SSF55008">
    <property type="entry name" value="HMA, heavy metal-associated domain"/>
    <property type="match status" value="1"/>
</dbReference>
<comment type="caution">
    <text evidence="2">The sequence shown here is derived from an EMBL/GenBank/DDBJ whole genome shotgun (WGS) entry which is preliminary data.</text>
</comment>
<dbReference type="PROSITE" id="PS50846">
    <property type="entry name" value="HMA_2"/>
    <property type="match status" value="1"/>
</dbReference>
<dbReference type="Gene3D" id="3.30.70.100">
    <property type="match status" value="1"/>
</dbReference>
<organism evidence="2 3">
    <name type="scientific">Salmonirosea aquatica</name>
    <dbReference type="NCBI Taxonomy" id="2654236"/>
    <lineage>
        <taxon>Bacteria</taxon>
        <taxon>Pseudomonadati</taxon>
        <taxon>Bacteroidota</taxon>
        <taxon>Cytophagia</taxon>
        <taxon>Cytophagales</taxon>
        <taxon>Spirosomataceae</taxon>
        <taxon>Salmonirosea</taxon>
    </lineage>
</organism>
<protein>
    <recommendedName>
        <fullName evidence="1">HMA domain-containing protein</fullName>
    </recommendedName>
</protein>
<reference evidence="2 3" key="1">
    <citation type="submission" date="2019-10" db="EMBL/GenBank/DDBJ databases">
        <title>Draft Genome Sequence of Cytophagaceae sp. SJW1-29.</title>
        <authorList>
            <person name="Choi A."/>
        </authorList>
    </citation>
    <scope>NUCLEOTIDE SEQUENCE [LARGE SCALE GENOMIC DNA]</scope>
    <source>
        <strain evidence="2 3">SJW1-29</strain>
    </source>
</reference>
<proteinExistence type="predicted"/>
<dbReference type="Pfam" id="PF00403">
    <property type="entry name" value="HMA"/>
    <property type="match status" value="1"/>
</dbReference>
<dbReference type="GO" id="GO:0046872">
    <property type="term" value="F:metal ion binding"/>
    <property type="evidence" value="ECO:0007669"/>
    <property type="project" value="InterPro"/>
</dbReference>
<dbReference type="EMBL" id="WHLY01000002">
    <property type="protein sequence ID" value="MPR35879.1"/>
    <property type="molecule type" value="Genomic_DNA"/>
</dbReference>
<dbReference type="AlphaFoldDB" id="A0A7C9BTX7"/>
<evidence type="ECO:0000259" key="1">
    <source>
        <dbReference type="PROSITE" id="PS50846"/>
    </source>
</evidence>
<dbReference type="InterPro" id="IPR036163">
    <property type="entry name" value="HMA_dom_sf"/>
</dbReference>
<evidence type="ECO:0000313" key="3">
    <source>
        <dbReference type="Proteomes" id="UP000479293"/>
    </source>
</evidence>
<name>A0A7C9BTX7_9BACT</name>
<accession>A0A7C9BTX7</accession>
<dbReference type="Proteomes" id="UP000479293">
    <property type="component" value="Unassembled WGS sequence"/>
</dbReference>
<evidence type="ECO:0000313" key="2">
    <source>
        <dbReference type="EMBL" id="MPR35879.1"/>
    </source>
</evidence>